<dbReference type="PROSITE" id="PS51755">
    <property type="entry name" value="OMPR_PHOB"/>
    <property type="match status" value="1"/>
</dbReference>
<keyword evidence="3" id="KW-0805">Transcription regulation</keyword>
<feature type="region of interest" description="Disordered" evidence="7">
    <location>
        <begin position="1"/>
        <end position="22"/>
    </location>
</feature>
<comment type="similarity">
    <text evidence="1">Belongs to the AfsR/DnrI/RedD regulatory family.</text>
</comment>
<evidence type="ECO:0000256" key="4">
    <source>
        <dbReference type="ARBA" id="ARBA00023125"/>
    </source>
</evidence>
<dbReference type="Gene3D" id="1.25.40.10">
    <property type="entry name" value="Tetratricopeptide repeat domain"/>
    <property type="match status" value="1"/>
</dbReference>
<dbReference type="SMART" id="SM00862">
    <property type="entry name" value="Trans_reg_C"/>
    <property type="match status" value="1"/>
</dbReference>
<feature type="DNA-binding region" description="OmpR/PhoB-type" evidence="6">
    <location>
        <begin position="15"/>
        <end position="118"/>
    </location>
</feature>
<keyword evidence="5" id="KW-0804">Transcription</keyword>
<dbReference type="InterPro" id="IPR005158">
    <property type="entry name" value="BTAD"/>
</dbReference>
<dbReference type="PANTHER" id="PTHR35807">
    <property type="entry name" value="TRANSCRIPTIONAL REGULATOR REDD-RELATED"/>
    <property type="match status" value="1"/>
</dbReference>
<dbReference type="CDD" id="cd15831">
    <property type="entry name" value="BTAD"/>
    <property type="match status" value="1"/>
</dbReference>
<dbReference type="InterPro" id="IPR041664">
    <property type="entry name" value="AAA_16"/>
</dbReference>
<evidence type="ECO:0000259" key="8">
    <source>
        <dbReference type="PROSITE" id="PS51755"/>
    </source>
</evidence>
<dbReference type="InterPro" id="IPR036388">
    <property type="entry name" value="WH-like_DNA-bd_sf"/>
</dbReference>
<sequence length="690" mass="74181">MRAFCANISRESGRDGVNSTEGRTTYRLLGPVEVQRGDSTLDLGPRQRRVLLTRLLIEDGRPVPANELCRSLWHDGQPAGAMSSVRAHISRLRSVLDPVREGRSTVLVADSAGYALKVPRDSRDTATFEDSLHRVRGALKRGQLFAAQRELDTALALWRDEALKDAADYAFAAPERSRLNAAHQDAKELQATILLQQGDLERSIEVAEGLVLSAPLRESSWALLMRALYAAGRSVEALRRYERFRGMLAEELGLDPSPGLSRLHTAILRHDSDVLEGLLPSPAATTLSAGSGSAPVPVTEPLVGRDEETAQLAAVLSAAAAGRTEWAVISGEPGSGKTRLLEEMATKAAAEGFAVARVGGGQELSSHRKVLGGRPVAQLLGTLRQDGGDAGPEGHMEEEPLDQLVRELTRAPTLCLIDDLDWTPPDFHTLLLRLVDALPDAHVAIVCALRNADDPSASGLLSALARRGTTWLPLEPLTVADVTELLAAHGGSAAPEEAALLHRRAVGNPFTLGELLRLPPERRTGPAARVPTAVRSAVHARLAELSEPVRTMLRYAAADGEWLDIGLLSEIQAMPLHLLLPLVDAAVAARLLVWEADPEERPAGGYRFPELPREVVLSTLTPSSRQLTHAALARKLIDRGDADPARLARHLRVAGPTAPATEPRWAHFGPEARTSARTPSHTHPAAPGCH</sequence>
<evidence type="ECO:0000256" key="5">
    <source>
        <dbReference type="ARBA" id="ARBA00023163"/>
    </source>
</evidence>
<dbReference type="InterPro" id="IPR011990">
    <property type="entry name" value="TPR-like_helical_dom_sf"/>
</dbReference>
<dbReference type="SMART" id="SM01043">
    <property type="entry name" value="BTAD"/>
    <property type="match status" value="1"/>
</dbReference>
<evidence type="ECO:0000256" key="3">
    <source>
        <dbReference type="ARBA" id="ARBA00023015"/>
    </source>
</evidence>
<feature type="domain" description="OmpR/PhoB-type" evidence="8">
    <location>
        <begin position="15"/>
        <end position="118"/>
    </location>
</feature>
<accession>A0ABS3X4L0</accession>
<dbReference type="SUPFAM" id="SSF52540">
    <property type="entry name" value="P-loop containing nucleoside triphosphate hydrolases"/>
    <property type="match status" value="1"/>
</dbReference>
<evidence type="ECO:0000313" key="9">
    <source>
        <dbReference type="EMBL" id="MBO8190318.1"/>
    </source>
</evidence>
<organism evidence="9 10">
    <name type="scientific">Streptomyces oryzae</name>
    <dbReference type="NCBI Taxonomy" id="1434886"/>
    <lineage>
        <taxon>Bacteria</taxon>
        <taxon>Bacillati</taxon>
        <taxon>Actinomycetota</taxon>
        <taxon>Actinomycetes</taxon>
        <taxon>Kitasatosporales</taxon>
        <taxon>Streptomycetaceae</taxon>
        <taxon>Streptomyces</taxon>
    </lineage>
</organism>
<gene>
    <name evidence="9" type="ORF">ITI46_01100</name>
</gene>
<keyword evidence="4 6" id="KW-0238">DNA-binding</keyword>
<dbReference type="Pfam" id="PF13191">
    <property type="entry name" value="AAA_16"/>
    <property type="match status" value="1"/>
</dbReference>
<evidence type="ECO:0000313" key="10">
    <source>
        <dbReference type="Proteomes" id="UP001519064"/>
    </source>
</evidence>
<dbReference type="PANTHER" id="PTHR35807:SF1">
    <property type="entry name" value="TRANSCRIPTIONAL REGULATOR REDD"/>
    <property type="match status" value="1"/>
</dbReference>
<dbReference type="InterPro" id="IPR001867">
    <property type="entry name" value="OmpR/PhoB-type_DNA-bd"/>
</dbReference>
<name>A0ABS3X4L0_9ACTN</name>
<dbReference type="InterPro" id="IPR051677">
    <property type="entry name" value="AfsR-DnrI-RedD_regulator"/>
</dbReference>
<dbReference type="SUPFAM" id="SSF46894">
    <property type="entry name" value="C-terminal effector domain of the bipartite response regulators"/>
    <property type="match status" value="1"/>
</dbReference>
<dbReference type="Pfam" id="PF03704">
    <property type="entry name" value="BTAD"/>
    <property type="match status" value="1"/>
</dbReference>
<reference evidence="9 10" key="1">
    <citation type="submission" date="2020-11" db="EMBL/GenBank/DDBJ databases">
        <title>Streptomyces spirodelae sp. nov., isolated from duckweed.</title>
        <authorList>
            <person name="Saimee Y."/>
            <person name="Duangmal K."/>
        </authorList>
    </citation>
    <scope>NUCLEOTIDE SEQUENCE [LARGE SCALE GENOMIC DNA]</scope>
    <source>
        <strain evidence="9 10">S16-07</strain>
    </source>
</reference>
<feature type="region of interest" description="Disordered" evidence="7">
    <location>
        <begin position="653"/>
        <end position="690"/>
    </location>
</feature>
<comment type="caution">
    <text evidence="9">The sequence shown here is derived from an EMBL/GenBank/DDBJ whole genome shotgun (WGS) entry which is preliminary data.</text>
</comment>
<evidence type="ECO:0000256" key="7">
    <source>
        <dbReference type="SAM" id="MobiDB-lite"/>
    </source>
</evidence>
<protein>
    <submittedName>
        <fullName evidence="9">DUF2791 family P-loop domain-containing protein</fullName>
    </submittedName>
</protein>
<proteinExistence type="inferred from homology"/>
<dbReference type="Pfam" id="PF00486">
    <property type="entry name" value="Trans_reg_C"/>
    <property type="match status" value="1"/>
</dbReference>
<dbReference type="Gene3D" id="3.40.50.300">
    <property type="entry name" value="P-loop containing nucleotide triphosphate hydrolases"/>
    <property type="match status" value="1"/>
</dbReference>
<evidence type="ECO:0000256" key="6">
    <source>
        <dbReference type="PROSITE-ProRule" id="PRU01091"/>
    </source>
</evidence>
<keyword evidence="10" id="KW-1185">Reference proteome</keyword>
<dbReference type="SUPFAM" id="SSF48452">
    <property type="entry name" value="TPR-like"/>
    <property type="match status" value="1"/>
</dbReference>
<evidence type="ECO:0000256" key="1">
    <source>
        <dbReference type="ARBA" id="ARBA00005820"/>
    </source>
</evidence>
<evidence type="ECO:0000256" key="2">
    <source>
        <dbReference type="ARBA" id="ARBA00023012"/>
    </source>
</evidence>
<dbReference type="Proteomes" id="UP001519064">
    <property type="component" value="Unassembled WGS sequence"/>
</dbReference>
<dbReference type="EMBL" id="JADKMA010000003">
    <property type="protein sequence ID" value="MBO8190318.1"/>
    <property type="molecule type" value="Genomic_DNA"/>
</dbReference>
<dbReference type="Gene3D" id="1.10.10.10">
    <property type="entry name" value="Winged helix-like DNA-binding domain superfamily/Winged helix DNA-binding domain"/>
    <property type="match status" value="1"/>
</dbReference>
<dbReference type="InterPro" id="IPR027417">
    <property type="entry name" value="P-loop_NTPase"/>
</dbReference>
<dbReference type="InterPro" id="IPR016032">
    <property type="entry name" value="Sig_transdc_resp-reg_C-effctor"/>
</dbReference>
<keyword evidence="2" id="KW-0902">Two-component regulatory system</keyword>